<feature type="domain" description="N-sulphoglucosamine sulphohydrolase C-terminal" evidence="3">
    <location>
        <begin position="353"/>
        <end position="503"/>
    </location>
</feature>
<dbReference type="PROSITE" id="PS00523">
    <property type="entry name" value="SULFATASE_1"/>
    <property type="match status" value="1"/>
</dbReference>
<comment type="similarity">
    <text evidence="1">Belongs to the sulfatase family.</text>
</comment>
<dbReference type="Gene3D" id="3.40.720.10">
    <property type="entry name" value="Alkaline Phosphatase, subunit A"/>
    <property type="match status" value="1"/>
</dbReference>
<protein>
    <submittedName>
        <fullName evidence="4">Sulfatase</fullName>
    </submittedName>
</protein>
<dbReference type="InterPro" id="IPR032506">
    <property type="entry name" value="SGSH_C"/>
</dbReference>
<dbReference type="Proteomes" id="UP001500954">
    <property type="component" value="Unassembled WGS sequence"/>
</dbReference>
<sequence>MKKTINIVLACVLLVFGCKESNKIAEKKSTEGLSAERPNVIYIMADDLTTQAISAYGGIYKDIAPTPNIDKLAQDGMLFQDVLCTNAICGPSRAAILTGNYSNKNGYYKNESGGKFDDSQWTFPQEFQKQGYQTSLFGKWHLGTEPKGFNVFKYHNSAGQQGHYWDPVYNENGVDVKEKGYATNLSTDFALNWLDKERKKEAPFMMVLQYKAPHRPWEPDKKYEDLWEDVEMPYPSTFNDDYAGRELTAGDTEMTMDYFSRRDMKFKEPENLTGREKIVWAFYGAKPGEVVQPQGMSDEEGKKWRYQTYIKDYLACVKSVDDNIGRVLKYLEANNLEDNTMVVLTSDQGFYLGDHGFFDKRFIYEESLRMPFIMKYPGVIKPGSVNSDIITNIDFAPTLLDLANLKTEQHMQGRSFKPVLEGNTPDDWQQGMYYHYYEFPYWHHVQPHYGIRTKKYTLAHFYYNIDVWELYDLEKDPHQMHNIINDPQYANVIGSLKEELKALMIKYENNKSLADFRTITDADFGSIVDKKDDETSVQDVLTNRNGNNENN</sequence>
<dbReference type="CDD" id="cd16031">
    <property type="entry name" value="G6S_like"/>
    <property type="match status" value="1"/>
</dbReference>
<reference evidence="5" key="1">
    <citation type="journal article" date="2019" name="Int. J. Syst. Evol. Microbiol.">
        <title>The Global Catalogue of Microorganisms (GCM) 10K type strain sequencing project: providing services to taxonomists for standard genome sequencing and annotation.</title>
        <authorList>
            <consortium name="The Broad Institute Genomics Platform"/>
            <consortium name="The Broad Institute Genome Sequencing Center for Infectious Disease"/>
            <person name="Wu L."/>
            <person name="Ma J."/>
        </authorList>
    </citation>
    <scope>NUCLEOTIDE SEQUENCE [LARGE SCALE GENOMIC DNA]</scope>
    <source>
        <strain evidence="5">JCM 17111</strain>
    </source>
</reference>
<evidence type="ECO:0000259" key="3">
    <source>
        <dbReference type="Pfam" id="PF16347"/>
    </source>
</evidence>
<gene>
    <name evidence="4" type="ORF">GCM10022395_26840</name>
</gene>
<evidence type="ECO:0000313" key="5">
    <source>
        <dbReference type="Proteomes" id="UP001500954"/>
    </source>
</evidence>
<dbReference type="RefSeq" id="WP_345006814.1">
    <property type="nucleotide sequence ID" value="NZ_BAABCY010000076.1"/>
</dbReference>
<dbReference type="InterPro" id="IPR017850">
    <property type="entry name" value="Alkaline_phosphatase_core_sf"/>
</dbReference>
<dbReference type="InterPro" id="IPR024607">
    <property type="entry name" value="Sulfatase_CS"/>
</dbReference>
<dbReference type="Pfam" id="PF16347">
    <property type="entry name" value="SGSH_C"/>
    <property type="match status" value="1"/>
</dbReference>
<evidence type="ECO:0000256" key="1">
    <source>
        <dbReference type="ARBA" id="ARBA00008779"/>
    </source>
</evidence>
<dbReference type="SUPFAM" id="SSF53649">
    <property type="entry name" value="Alkaline phosphatase-like"/>
    <property type="match status" value="1"/>
</dbReference>
<name>A0ABP6Y3A0_9FLAO</name>
<dbReference type="PANTHER" id="PTHR43108:SF6">
    <property type="entry name" value="N-SULPHOGLUCOSAMINE SULPHOHYDROLASE"/>
    <property type="match status" value="1"/>
</dbReference>
<proteinExistence type="inferred from homology"/>
<evidence type="ECO:0000313" key="4">
    <source>
        <dbReference type="EMBL" id="GAA3576617.1"/>
    </source>
</evidence>
<dbReference type="EMBL" id="BAABCY010000076">
    <property type="protein sequence ID" value="GAA3576617.1"/>
    <property type="molecule type" value="Genomic_DNA"/>
</dbReference>
<keyword evidence="2" id="KW-0378">Hydrolase</keyword>
<comment type="caution">
    <text evidence="4">The sequence shown here is derived from an EMBL/GenBank/DDBJ whole genome shotgun (WGS) entry which is preliminary data.</text>
</comment>
<organism evidence="4 5">
    <name type="scientific">Snuella lapsa</name>
    <dbReference type="NCBI Taxonomy" id="870481"/>
    <lineage>
        <taxon>Bacteria</taxon>
        <taxon>Pseudomonadati</taxon>
        <taxon>Bacteroidota</taxon>
        <taxon>Flavobacteriia</taxon>
        <taxon>Flavobacteriales</taxon>
        <taxon>Flavobacteriaceae</taxon>
        <taxon>Snuella</taxon>
    </lineage>
</organism>
<dbReference type="PROSITE" id="PS51257">
    <property type="entry name" value="PROKAR_LIPOPROTEIN"/>
    <property type="match status" value="1"/>
</dbReference>
<keyword evidence="5" id="KW-1185">Reference proteome</keyword>
<accession>A0ABP6Y3A0</accession>
<evidence type="ECO:0000256" key="2">
    <source>
        <dbReference type="ARBA" id="ARBA00022801"/>
    </source>
</evidence>
<dbReference type="PANTHER" id="PTHR43108">
    <property type="entry name" value="N-ACETYLGLUCOSAMINE-6-SULFATASE FAMILY MEMBER"/>
    <property type="match status" value="1"/>
</dbReference>